<evidence type="ECO:0000313" key="2">
    <source>
        <dbReference type="EMBL" id="KAF2874836.1"/>
    </source>
</evidence>
<protein>
    <recommendedName>
        <fullName evidence="4">Integral membrane protein</fullName>
    </recommendedName>
</protein>
<organism evidence="2 3">
    <name type="scientific">Massariosphaeria phaeospora</name>
    <dbReference type="NCBI Taxonomy" id="100035"/>
    <lineage>
        <taxon>Eukaryota</taxon>
        <taxon>Fungi</taxon>
        <taxon>Dikarya</taxon>
        <taxon>Ascomycota</taxon>
        <taxon>Pezizomycotina</taxon>
        <taxon>Dothideomycetes</taxon>
        <taxon>Pleosporomycetidae</taxon>
        <taxon>Pleosporales</taxon>
        <taxon>Pleosporales incertae sedis</taxon>
        <taxon>Massariosphaeria</taxon>
    </lineage>
</organism>
<proteinExistence type="predicted"/>
<comment type="caution">
    <text evidence="2">The sequence shown here is derived from an EMBL/GenBank/DDBJ whole genome shotgun (WGS) entry which is preliminary data.</text>
</comment>
<reference evidence="2 3" key="1">
    <citation type="submission" date="2020-01" db="EMBL/GenBank/DDBJ databases">
        <authorList>
            <consortium name="DOE Joint Genome Institute"/>
            <person name="Haridas S."/>
            <person name="Albert R."/>
            <person name="Binder M."/>
            <person name="Bloem J."/>
            <person name="Labutti K."/>
            <person name="Salamov A."/>
            <person name="Andreopoulos B."/>
            <person name="Baker S.E."/>
            <person name="Barry K."/>
            <person name="Bills G."/>
            <person name="Bluhm B.H."/>
            <person name="Cannon C."/>
            <person name="Castanera R."/>
            <person name="Culley D.E."/>
            <person name="Daum C."/>
            <person name="Ezra D."/>
            <person name="Gonzalez J.B."/>
            <person name="Henrissat B."/>
            <person name="Kuo A."/>
            <person name="Liang C."/>
            <person name="Lipzen A."/>
            <person name="Lutzoni F."/>
            <person name="Magnuson J."/>
            <person name="Mondo S."/>
            <person name="Nolan M."/>
            <person name="Ohm R."/>
            <person name="Pangilinan J."/>
            <person name="Park H.-J.H."/>
            <person name="Ramirez L."/>
            <person name="Alfaro M."/>
            <person name="Sun H."/>
            <person name="Tritt A."/>
            <person name="Yoshinaga Y."/>
            <person name="Zwiers L.-H.L."/>
            <person name="Turgeon B.G."/>
            <person name="Goodwin S.B."/>
            <person name="Spatafora J.W."/>
            <person name="Crous P.W."/>
            <person name="Grigoriev I.V."/>
        </authorList>
    </citation>
    <scope>NUCLEOTIDE SEQUENCE [LARGE SCALE GENOMIC DNA]</scope>
    <source>
        <strain evidence="2 3">CBS 611.86</strain>
    </source>
</reference>
<feature type="transmembrane region" description="Helical" evidence="1">
    <location>
        <begin position="140"/>
        <end position="159"/>
    </location>
</feature>
<evidence type="ECO:0008006" key="4">
    <source>
        <dbReference type="Google" id="ProtNLM"/>
    </source>
</evidence>
<evidence type="ECO:0000313" key="3">
    <source>
        <dbReference type="Proteomes" id="UP000481861"/>
    </source>
</evidence>
<feature type="transmembrane region" description="Helical" evidence="1">
    <location>
        <begin position="59"/>
        <end position="79"/>
    </location>
</feature>
<dbReference type="Proteomes" id="UP000481861">
    <property type="component" value="Unassembled WGS sequence"/>
</dbReference>
<keyword evidence="1" id="KW-0472">Membrane</keyword>
<evidence type="ECO:0000256" key="1">
    <source>
        <dbReference type="SAM" id="Phobius"/>
    </source>
</evidence>
<dbReference type="AlphaFoldDB" id="A0A7C8MCJ6"/>
<keyword evidence="1" id="KW-1133">Transmembrane helix</keyword>
<dbReference type="OrthoDB" id="1523883at2759"/>
<accession>A0A7C8MCJ6</accession>
<feature type="transmembrane region" description="Helical" evidence="1">
    <location>
        <begin position="6"/>
        <end position="27"/>
    </location>
</feature>
<sequence length="162" mass="17566">MMPFSLVTLVRVGPLVFSTALLVSNLWQKHAFHAWLHPDSPAPSNVLPKWHIRFTSSSIIDLGVQFVAGLVFGAANLYIRTEGDTVARKWYGASLAFTLAHVVFSKQAIDGLRAAQKVEGAGKPNLVALEKWLAVNRVRFYVSEVPALVAAVMAVGLSLQAA</sequence>
<dbReference type="EMBL" id="JAADJZ010000005">
    <property type="protein sequence ID" value="KAF2874836.1"/>
    <property type="molecule type" value="Genomic_DNA"/>
</dbReference>
<keyword evidence="1" id="KW-0812">Transmembrane</keyword>
<gene>
    <name evidence="2" type="ORF">BDV95DRAFT_300009</name>
</gene>
<name>A0A7C8MCJ6_9PLEO</name>
<keyword evidence="3" id="KW-1185">Reference proteome</keyword>